<keyword evidence="1" id="KW-1133">Transmembrane helix</keyword>
<evidence type="ECO:0000256" key="1">
    <source>
        <dbReference type="SAM" id="Phobius"/>
    </source>
</evidence>
<feature type="transmembrane region" description="Helical" evidence="1">
    <location>
        <begin position="146"/>
        <end position="166"/>
    </location>
</feature>
<dbReference type="EMBL" id="BOOY01000032">
    <property type="protein sequence ID" value="GIJ05303.1"/>
    <property type="molecule type" value="Genomic_DNA"/>
</dbReference>
<gene>
    <name evidence="2" type="ORF">Sya03_46550</name>
</gene>
<accession>A0A8J3YCP1</accession>
<keyword evidence="1" id="KW-0472">Membrane</keyword>
<dbReference type="AlphaFoldDB" id="A0A8J3YCP1"/>
<keyword evidence="3" id="KW-1185">Reference proteome</keyword>
<dbReference type="PROSITE" id="PS51318">
    <property type="entry name" value="TAT"/>
    <property type="match status" value="1"/>
</dbReference>
<name>A0A8J3YCP1_9ACTN</name>
<comment type="caution">
    <text evidence="2">The sequence shown here is derived from an EMBL/GenBank/DDBJ whole genome shotgun (WGS) entry which is preliminary data.</text>
</comment>
<dbReference type="Proteomes" id="UP000652013">
    <property type="component" value="Unassembled WGS sequence"/>
</dbReference>
<sequence>MARFAPSARRRIVRAGLAVAALVVVAVGGTFLASSPATATWTTFEAKASCDCVVKQGDRYKAVFGYSNTSDKIGRFEAGQYNTVSGSTGTKVVTRFEPGTHKAAFASGWVNKDQVVTWTIGSQRVVANWNKPTCGPSVSLPADGNGSGPVIALAASLLIAAGVVLTRRFRIKPLGS</sequence>
<dbReference type="RefSeq" id="WP_203940504.1">
    <property type="nucleotide sequence ID" value="NZ_BAAAGJ010000011.1"/>
</dbReference>
<evidence type="ECO:0008006" key="4">
    <source>
        <dbReference type="Google" id="ProtNLM"/>
    </source>
</evidence>
<dbReference type="InterPro" id="IPR006311">
    <property type="entry name" value="TAT_signal"/>
</dbReference>
<proteinExistence type="predicted"/>
<evidence type="ECO:0000313" key="2">
    <source>
        <dbReference type="EMBL" id="GIJ05303.1"/>
    </source>
</evidence>
<protein>
    <recommendedName>
        <fullName evidence="4">LPXTG cell wall anchor domain-containing protein</fullName>
    </recommendedName>
</protein>
<organism evidence="2 3">
    <name type="scientific">Spirilliplanes yamanashiensis</name>
    <dbReference type="NCBI Taxonomy" id="42233"/>
    <lineage>
        <taxon>Bacteria</taxon>
        <taxon>Bacillati</taxon>
        <taxon>Actinomycetota</taxon>
        <taxon>Actinomycetes</taxon>
        <taxon>Micromonosporales</taxon>
        <taxon>Micromonosporaceae</taxon>
        <taxon>Spirilliplanes</taxon>
    </lineage>
</organism>
<reference evidence="2" key="1">
    <citation type="submission" date="2021-01" db="EMBL/GenBank/DDBJ databases">
        <title>Whole genome shotgun sequence of Spirilliplanes yamanashiensis NBRC 15828.</title>
        <authorList>
            <person name="Komaki H."/>
            <person name="Tamura T."/>
        </authorList>
    </citation>
    <scope>NUCLEOTIDE SEQUENCE</scope>
    <source>
        <strain evidence="2">NBRC 15828</strain>
    </source>
</reference>
<evidence type="ECO:0000313" key="3">
    <source>
        <dbReference type="Proteomes" id="UP000652013"/>
    </source>
</evidence>
<keyword evidence="1" id="KW-0812">Transmembrane</keyword>